<dbReference type="EMBL" id="DAAOXS010000022">
    <property type="protein sequence ID" value="HAD4422248.1"/>
    <property type="molecule type" value="Genomic_DNA"/>
</dbReference>
<protein>
    <submittedName>
        <fullName evidence="1">Uncharacterized protein</fullName>
    </submittedName>
</protein>
<accession>A0A714W362</accession>
<organism evidence="1">
    <name type="scientific">Salmonella enterica subsp. enterica serovar Typhi str. CT18</name>
    <dbReference type="NCBI Taxonomy" id="220341"/>
    <lineage>
        <taxon>Bacteria</taxon>
        <taxon>Pseudomonadati</taxon>
        <taxon>Pseudomonadota</taxon>
        <taxon>Gammaproteobacteria</taxon>
        <taxon>Enterobacterales</taxon>
        <taxon>Enterobacteriaceae</taxon>
        <taxon>Salmonella</taxon>
    </lineage>
</organism>
<reference evidence="1" key="1">
    <citation type="journal article" date="2018" name="Genome Biol.">
        <title>SKESA: strategic k-mer extension for scrupulous assemblies.</title>
        <authorList>
            <person name="Souvorov A."/>
            <person name="Agarwala R."/>
            <person name="Lipman D.J."/>
        </authorList>
    </citation>
    <scope>NUCLEOTIDE SEQUENCE</scope>
    <source>
        <strain evidence="1">CT18</strain>
    </source>
</reference>
<comment type="caution">
    <text evidence="1">The sequence shown here is derived from an EMBL/GenBank/DDBJ whole genome shotgun (WGS) entry which is preliminary data.</text>
</comment>
<dbReference type="AlphaFoldDB" id="A0A714W362"/>
<evidence type="ECO:0000313" key="1">
    <source>
        <dbReference type="EMBL" id="HAD4422248.1"/>
    </source>
</evidence>
<sequence>MTFTQGIDPLETNNAVFCLAYELSVQASTMAKERELTPGQARLALELASRVSAAKKIAPAVMARNLADAIADFRSLQPYNYHVEEALEKLIAAADAIVDEL</sequence>
<name>A0A714W362_SALTI</name>
<gene>
    <name evidence="1" type="ORF">G1T91_18530</name>
</gene>
<proteinExistence type="predicted"/>
<reference evidence="1" key="2">
    <citation type="submission" date="2019-01" db="EMBL/GenBank/DDBJ databases">
        <authorList>
            <consortium name="NCBI Pathogen Detection Project"/>
        </authorList>
    </citation>
    <scope>NUCLEOTIDE SEQUENCE</scope>
    <source>
        <strain evidence="1">CT18</strain>
    </source>
</reference>